<comment type="caution">
    <text evidence="3">The sequence shown here is derived from an EMBL/GenBank/DDBJ whole genome shotgun (WGS) entry which is preliminary data.</text>
</comment>
<evidence type="ECO:0000259" key="2">
    <source>
        <dbReference type="Pfam" id="PF07811"/>
    </source>
</evidence>
<accession>A0A7W6IQE1</accession>
<dbReference type="EMBL" id="JACIEW010000012">
    <property type="protein sequence ID" value="MBB4053865.1"/>
    <property type="molecule type" value="Genomic_DNA"/>
</dbReference>
<keyword evidence="1" id="KW-0812">Transmembrane</keyword>
<dbReference type="RefSeq" id="WP_183312616.1">
    <property type="nucleotide sequence ID" value="NZ_JACIEW010000012.1"/>
</dbReference>
<protein>
    <submittedName>
        <fullName evidence="3">Flp pilus assembly protein TadG</fullName>
    </submittedName>
</protein>
<gene>
    <name evidence="3" type="ORF">GGR20_003533</name>
</gene>
<evidence type="ECO:0000313" key="3">
    <source>
        <dbReference type="EMBL" id="MBB4053865.1"/>
    </source>
</evidence>
<dbReference type="Pfam" id="PF07811">
    <property type="entry name" value="TadE"/>
    <property type="match status" value="1"/>
</dbReference>
<dbReference type="AlphaFoldDB" id="A0A7W6IQE1"/>
<keyword evidence="1" id="KW-1133">Transmembrane helix</keyword>
<feature type="transmembrane region" description="Helical" evidence="1">
    <location>
        <begin position="20"/>
        <end position="42"/>
    </location>
</feature>
<organism evidence="3 4">
    <name type="scientific">Devosia subaequoris</name>
    <dbReference type="NCBI Taxonomy" id="395930"/>
    <lineage>
        <taxon>Bacteria</taxon>
        <taxon>Pseudomonadati</taxon>
        <taxon>Pseudomonadota</taxon>
        <taxon>Alphaproteobacteria</taxon>
        <taxon>Hyphomicrobiales</taxon>
        <taxon>Devosiaceae</taxon>
        <taxon>Devosia</taxon>
    </lineage>
</organism>
<sequence length="176" mass="19378">MTRQSRHLTRDERGVTAVEFALLALPFFGIIGAIIQTSVIFLSSQILESAVQDAARTIRTGQVQSAGTTIDEFRTDICDRLYGMFPDCAGLHIRVNTVANFQSADLEPPVETDCEAPCDWTVDETWRPGSGKSVTLVQVFYRYPVAIRLGILGMSNLGDGRRLMGSATVFQNEPFS</sequence>
<name>A0A7W6IQE1_9HYPH</name>
<dbReference type="Proteomes" id="UP000547011">
    <property type="component" value="Unassembled WGS sequence"/>
</dbReference>
<keyword evidence="1" id="KW-0472">Membrane</keyword>
<feature type="domain" description="TadE-like" evidence="2">
    <location>
        <begin position="14"/>
        <end position="56"/>
    </location>
</feature>
<reference evidence="3 4" key="1">
    <citation type="submission" date="2020-08" db="EMBL/GenBank/DDBJ databases">
        <title>Genomic Encyclopedia of Type Strains, Phase IV (KMG-IV): sequencing the most valuable type-strain genomes for metagenomic binning, comparative biology and taxonomic classification.</title>
        <authorList>
            <person name="Goeker M."/>
        </authorList>
    </citation>
    <scope>NUCLEOTIDE SEQUENCE [LARGE SCALE GENOMIC DNA]</scope>
    <source>
        <strain evidence="3 4">DSM 23447</strain>
    </source>
</reference>
<dbReference type="InterPro" id="IPR012495">
    <property type="entry name" value="TadE-like_dom"/>
</dbReference>
<evidence type="ECO:0000256" key="1">
    <source>
        <dbReference type="SAM" id="Phobius"/>
    </source>
</evidence>
<evidence type="ECO:0000313" key="4">
    <source>
        <dbReference type="Proteomes" id="UP000547011"/>
    </source>
</evidence>
<keyword evidence="4" id="KW-1185">Reference proteome</keyword>
<proteinExistence type="predicted"/>